<sequence>MYCPALATLLALLTFILVILASPLQMRSTQTTTCLNSAFGGCCIVDSYGAYGSCINATLVAENVFWTGIPTTLTANQWACASPVNGNVVSAGCCGWSWNTVDVTYPNGVTLPTLQKSMACTASSVGISRKREMEEDGVMRRGWGGAWW</sequence>
<reference evidence="2 3" key="1">
    <citation type="submission" date="2019-06" db="EMBL/GenBank/DDBJ databases">
        <title>Genome Sequence of the Brown Rot Fungal Pathogen Monilinia laxa.</title>
        <authorList>
            <person name="De Miccolis Angelini R.M."/>
            <person name="Landi L."/>
            <person name="Abate D."/>
            <person name="Pollastro S."/>
            <person name="Romanazzi G."/>
            <person name="Faretra F."/>
        </authorList>
    </citation>
    <scope>NUCLEOTIDE SEQUENCE [LARGE SCALE GENOMIC DNA]</scope>
    <source>
        <strain evidence="2 3">Mlax316</strain>
    </source>
</reference>
<dbReference type="EMBL" id="VIGI01000017">
    <property type="protein sequence ID" value="KAB8290474.1"/>
    <property type="molecule type" value="Genomic_DNA"/>
</dbReference>
<evidence type="ECO:0008006" key="4">
    <source>
        <dbReference type="Google" id="ProtNLM"/>
    </source>
</evidence>
<feature type="signal peptide" evidence="1">
    <location>
        <begin position="1"/>
        <end position="21"/>
    </location>
</feature>
<proteinExistence type="predicted"/>
<gene>
    <name evidence="2" type="ORF">EYC80_010905</name>
</gene>
<evidence type="ECO:0000313" key="3">
    <source>
        <dbReference type="Proteomes" id="UP000326757"/>
    </source>
</evidence>
<dbReference type="OrthoDB" id="3515476at2759"/>
<comment type="caution">
    <text evidence="2">The sequence shown here is derived from an EMBL/GenBank/DDBJ whole genome shotgun (WGS) entry which is preliminary data.</text>
</comment>
<protein>
    <recommendedName>
        <fullName evidence="4">Hydrophobin</fullName>
    </recommendedName>
</protein>
<name>A0A5N6JQ60_MONLA</name>
<feature type="chain" id="PRO_5024970307" description="Hydrophobin" evidence="1">
    <location>
        <begin position="22"/>
        <end position="148"/>
    </location>
</feature>
<dbReference type="AlphaFoldDB" id="A0A5N6JQ60"/>
<evidence type="ECO:0000313" key="2">
    <source>
        <dbReference type="EMBL" id="KAB8290474.1"/>
    </source>
</evidence>
<accession>A0A5N6JQ60</accession>
<evidence type="ECO:0000256" key="1">
    <source>
        <dbReference type="SAM" id="SignalP"/>
    </source>
</evidence>
<keyword evidence="3" id="KW-1185">Reference proteome</keyword>
<keyword evidence="1" id="KW-0732">Signal</keyword>
<dbReference type="Proteomes" id="UP000326757">
    <property type="component" value="Unassembled WGS sequence"/>
</dbReference>
<organism evidence="2 3">
    <name type="scientific">Monilinia laxa</name>
    <name type="common">Brown rot fungus</name>
    <name type="synonym">Sclerotinia laxa</name>
    <dbReference type="NCBI Taxonomy" id="61186"/>
    <lineage>
        <taxon>Eukaryota</taxon>
        <taxon>Fungi</taxon>
        <taxon>Dikarya</taxon>
        <taxon>Ascomycota</taxon>
        <taxon>Pezizomycotina</taxon>
        <taxon>Leotiomycetes</taxon>
        <taxon>Helotiales</taxon>
        <taxon>Sclerotiniaceae</taxon>
        <taxon>Monilinia</taxon>
    </lineage>
</organism>